<accession>A0A0R1QDJ2</accession>
<gene>
    <name evidence="1" type="ORF">FD01_GL001826</name>
</gene>
<reference evidence="1 2" key="1">
    <citation type="journal article" date="2015" name="Genome Announc.">
        <title>Expanding the biotechnology potential of lactobacilli through comparative genomics of 213 strains and associated genera.</title>
        <authorList>
            <person name="Sun Z."/>
            <person name="Harris H.M."/>
            <person name="McCann A."/>
            <person name="Guo C."/>
            <person name="Argimon S."/>
            <person name="Zhang W."/>
            <person name="Yang X."/>
            <person name="Jeffery I.B."/>
            <person name="Cooney J.C."/>
            <person name="Kagawa T.F."/>
            <person name="Liu W."/>
            <person name="Song Y."/>
            <person name="Salvetti E."/>
            <person name="Wrobel A."/>
            <person name="Rasinkangas P."/>
            <person name="Parkhill J."/>
            <person name="Rea M.C."/>
            <person name="O'Sullivan O."/>
            <person name="Ritari J."/>
            <person name="Douillard F.P."/>
            <person name="Paul Ross R."/>
            <person name="Yang R."/>
            <person name="Briner A.E."/>
            <person name="Felis G.E."/>
            <person name="de Vos W.M."/>
            <person name="Barrangou R."/>
            <person name="Klaenhammer T.R."/>
            <person name="Caufield P.W."/>
            <person name="Cui Y."/>
            <person name="Zhang H."/>
            <person name="O'Toole P.W."/>
        </authorList>
    </citation>
    <scope>NUCLEOTIDE SEQUENCE [LARGE SCALE GENOMIC DNA]</scope>
    <source>
        <strain evidence="1 2">DSM 13343</strain>
    </source>
</reference>
<organism evidence="1 2">
    <name type="scientific">Lacticaseibacillus manihotivorans DSM 13343 = JCM 12514</name>
    <dbReference type="NCBI Taxonomy" id="1423769"/>
    <lineage>
        <taxon>Bacteria</taxon>
        <taxon>Bacillati</taxon>
        <taxon>Bacillota</taxon>
        <taxon>Bacilli</taxon>
        <taxon>Lactobacillales</taxon>
        <taxon>Lactobacillaceae</taxon>
        <taxon>Lacticaseibacillus</taxon>
    </lineage>
</organism>
<dbReference type="Proteomes" id="UP000051790">
    <property type="component" value="Unassembled WGS sequence"/>
</dbReference>
<protein>
    <submittedName>
        <fullName evidence="1">Uncharacterized protein</fullName>
    </submittedName>
</protein>
<sequence>MQYGIIGASYQQGTLAVFHAGIDEEPLPDLLSATQKALRLLVSELAVSNLADIHQLHDTIVDFLQTGSTDVQALDDATGDTLTFGEFGDDHFVFNVMDQTEKFQLHIEVTPIGGPHGA</sequence>
<dbReference type="EMBL" id="AZEU01000217">
    <property type="protein sequence ID" value="KRL42781.1"/>
    <property type="molecule type" value="Genomic_DNA"/>
</dbReference>
<keyword evidence="2" id="KW-1185">Reference proteome</keyword>
<dbReference type="AlphaFoldDB" id="A0A0R1QDJ2"/>
<evidence type="ECO:0000313" key="1">
    <source>
        <dbReference type="EMBL" id="KRL42781.1"/>
    </source>
</evidence>
<proteinExistence type="predicted"/>
<comment type="caution">
    <text evidence="1">The sequence shown here is derived from an EMBL/GenBank/DDBJ whole genome shotgun (WGS) entry which is preliminary data.</text>
</comment>
<evidence type="ECO:0000313" key="2">
    <source>
        <dbReference type="Proteomes" id="UP000051790"/>
    </source>
</evidence>
<dbReference type="RefSeq" id="WP_054716898.1">
    <property type="nucleotide sequence ID" value="NZ_AZEU01000217.1"/>
</dbReference>
<dbReference type="PATRIC" id="fig|1423769.4.peg.1954"/>
<name>A0A0R1QDJ2_9LACO</name>
<dbReference type="OrthoDB" id="2296930at2"/>